<organism evidence="6 7">
    <name type="scientific">Microbulbifer spongiae</name>
    <dbReference type="NCBI Taxonomy" id="2944933"/>
    <lineage>
        <taxon>Bacteria</taxon>
        <taxon>Pseudomonadati</taxon>
        <taxon>Pseudomonadota</taxon>
        <taxon>Gammaproteobacteria</taxon>
        <taxon>Cellvibrionales</taxon>
        <taxon>Microbulbiferaceae</taxon>
        <taxon>Microbulbifer</taxon>
    </lineage>
</organism>
<dbReference type="EMBL" id="CP098023">
    <property type="protein sequence ID" value="WKD50458.1"/>
    <property type="molecule type" value="Genomic_DNA"/>
</dbReference>
<dbReference type="InterPro" id="IPR027417">
    <property type="entry name" value="P-loop_NTPase"/>
</dbReference>
<dbReference type="GO" id="GO:0005524">
    <property type="term" value="F:ATP binding"/>
    <property type="evidence" value="ECO:0007669"/>
    <property type="project" value="UniProtKB-KW"/>
</dbReference>
<feature type="domain" description="ABC transporter" evidence="5">
    <location>
        <begin position="2"/>
        <end position="232"/>
    </location>
</feature>
<reference evidence="6 7" key="1">
    <citation type="submission" date="2022-05" db="EMBL/GenBank/DDBJ databases">
        <title>Microbulbifer sp. nov., isolated from sponge.</title>
        <authorList>
            <person name="Gao L."/>
        </authorList>
    </citation>
    <scope>NUCLEOTIDE SEQUENCE [LARGE SCALE GENOMIC DNA]</scope>
    <source>
        <strain evidence="6 7">MI-G</strain>
    </source>
</reference>
<protein>
    <submittedName>
        <fullName evidence="6">ATP-binding cassette domain-containing protein</fullName>
    </submittedName>
</protein>
<dbReference type="PROSITE" id="PS50893">
    <property type="entry name" value="ABC_TRANSPORTER_2"/>
    <property type="match status" value="1"/>
</dbReference>
<dbReference type="RefSeq" id="WP_301416766.1">
    <property type="nucleotide sequence ID" value="NZ_CP098023.1"/>
</dbReference>
<keyword evidence="4 6" id="KW-0067">ATP-binding</keyword>
<name>A0ABY9EBR0_9GAMM</name>
<evidence type="ECO:0000256" key="2">
    <source>
        <dbReference type="ARBA" id="ARBA00022448"/>
    </source>
</evidence>
<dbReference type="Pfam" id="PF00005">
    <property type="entry name" value="ABC_tran"/>
    <property type="match status" value="1"/>
</dbReference>
<gene>
    <name evidence="6" type="ORF">M8T91_03200</name>
</gene>
<dbReference type="Proteomes" id="UP001321520">
    <property type="component" value="Chromosome"/>
</dbReference>
<dbReference type="PANTHER" id="PTHR43335">
    <property type="entry name" value="ABC TRANSPORTER, ATP-BINDING PROTEIN"/>
    <property type="match status" value="1"/>
</dbReference>
<keyword evidence="2" id="KW-0813">Transport</keyword>
<evidence type="ECO:0000256" key="4">
    <source>
        <dbReference type="ARBA" id="ARBA00022840"/>
    </source>
</evidence>
<sequence>MLQLHNINKTYRDGTRALKDISLQLGTGMLGLLGPNGAGKSSLMRTIATIQAPDSGRILFEGRDMAQEPYRLRSRLGYLPQHFGVYPHISCYALLEHLAILKGLQDKPQRRRQIDQVLALTNLTGQATRQPSHFSGGQLQRFGVAQALLGNPQILILDEPTAGLDPVERLRLHQLLHDIAQTRLVLLSTHIVEDIEHLAGHTALLIDGAIVACGHTRALFSYLDGKIWQGPAKHPLPGNTQLLGQRLHYGKPMVRLFSQQCPAAEFEPVPPSLQDSYFLALQKHTGVIA</sequence>
<evidence type="ECO:0000313" key="6">
    <source>
        <dbReference type="EMBL" id="WKD50458.1"/>
    </source>
</evidence>
<dbReference type="PANTHER" id="PTHR43335:SF2">
    <property type="entry name" value="ABC TRANSPORTER, ATP-BINDING PROTEIN"/>
    <property type="match status" value="1"/>
</dbReference>
<dbReference type="InterPro" id="IPR017871">
    <property type="entry name" value="ABC_transporter-like_CS"/>
</dbReference>
<dbReference type="InterPro" id="IPR003593">
    <property type="entry name" value="AAA+_ATPase"/>
</dbReference>
<evidence type="ECO:0000313" key="7">
    <source>
        <dbReference type="Proteomes" id="UP001321520"/>
    </source>
</evidence>
<accession>A0ABY9EBR0</accession>
<keyword evidence="7" id="KW-1185">Reference proteome</keyword>
<dbReference type="SUPFAM" id="SSF52540">
    <property type="entry name" value="P-loop containing nucleoside triphosphate hydrolases"/>
    <property type="match status" value="1"/>
</dbReference>
<dbReference type="PROSITE" id="PS00211">
    <property type="entry name" value="ABC_TRANSPORTER_1"/>
    <property type="match status" value="1"/>
</dbReference>
<dbReference type="SMART" id="SM00382">
    <property type="entry name" value="AAA"/>
    <property type="match status" value="1"/>
</dbReference>
<proteinExistence type="inferred from homology"/>
<evidence type="ECO:0000259" key="5">
    <source>
        <dbReference type="PROSITE" id="PS50893"/>
    </source>
</evidence>
<comment type="similarity">
    <text evidence="1">Belongs to the ABC transporter superfamily.</text>
</comment>
<dbReference type="Gene3D" id="3.40.50.300">
    <property type="entry name" value="P-loop containing nucleotide triphosphate hydrolases"/>
    <property type="match status" value="1"/>
</dbReference>
<dbReference type="InterPro" id="IPR003439">
    <property type="entry name" value="ABC_transporter-like_ATP-bd"/>
</dbReference>
<keyword evidence="3" id="KW-0547">Nucleotide-binding</keyword>
<evidence type="ECO:0000256" key="3">
    <source>
        <dbReference type="ARBA" id="ARBA00022741"/>
    </source>
</evidence>
<evidence type="ECO:0000256" key="1">
    <source>
        <dbReference type="ARBA" id="ARBA00005417"/>
    </source>
</evidence>